<keyword evidence="2" id="KW-1185">Reference proteome</keyword>
<dbReference type="Proteomes" id="UP001565200">
    <property type="component" value="Unassembled WGS sequence"/>
</dbReference>
<gene>
    <name evidence="1" type="ORF">AAK873_08670</name>
</gene>
<evidence type="ECO:0000313" key="2">
    <source>
        <dbReference type="Proteomes" id="UP001565200"/>
    </source>
</evidence>
<name>A0ABV4CWF2_9BACT</name>
<reference evidence="1 2" key="1">
    <citation type="submission" date="2024-03" db="EMBL/GenBank/DDBJ databases">
        <title>Mouse gut bacterial collection (mGBC) of GemPharmatech.</title>
        <authorList>
            <person name="He Y."/>
            <person name="Dong L."/>
            <person name="Wu D."/>
            <person name="Gao X."/>
            <person name="Lin Z."/>
        </authorList>
    </citation>
    <scope>NUCLEOTIDE SEQUENCE [LARGE SCALE GENOMIC DNA]</scope>
    <source>
        <strain evidence="1 2">54-13</strain>
    </source>
</reference>
<proteinExistence type="predicted"/>
<protein>
    <submittedName>
        <fullName evidence="1">Uncharacterized protein</fullName>
    </submittedName>
</protein>
<dbReference type="EMBL" id="JBCLPP010000022">
    <property type="protein sequence ID" value="MEY8245681.1"/>
    <property type="molecule type" value="Genomic_DNA"/>
</dbReference>
<evidence type="ECO:0000313" key="1">
    <source>
        <dbReference type="EMBL" id="MEY8245681.1"/>
    </source>
</evidence>
<accession>A0ABV4CWF2</accession>
<comment type="caution">
    <text evidence="1">The sequence shown here is derived from an EMBL/GenBank/DDBJ whole genome shotgun (WGS) entry which is preliminary data.</text>
</comment>
<organism evidence="1 2">
    <name type="scientific">Heminiphilus faecis</name>
    <dbReference type="NCBI Taxonomy" id="2601703"/>
    <lineage>
        <taxon>Bacteria</taxon>
        <taxon>Pseudomonadati</taxon>
        <taxon>Bacteroidota</taxon>
        <taxon>Bacteroidia</taxon>
        <taxon>Bacteroidales</taxon>
        <taxon>Muribaculaceae</taxon>
        <taxon>Heminiphilus</taxon>
    </lineage>
</organism>
<dbReference type="RefSeq" id="WP_121698025.1">
    <property type="nucleotide sequence ID" value="NZ_JBCLPP010000022.1"/>
</dbReference>
<sequence>MILLWISIGPVETCVLLLIAAAAVVALSVRPTAAVPPEEFYYAGSLVIYDGEEPPTPELLVETHDGVTEWTRYGFDRQPPAGIEAVSIALTLRGADVTIEERIVADRASSITDSTVCARFRPDCFVAGRTYRVRYNSSALSRSVTFTFVAGSSMPFRLPLRH</sequence>